<accession>A0A9W6Y6R1</accession>
<protein>
    <submittedName>
        <fullName evidence="2">Unnamed protein product</fullName>
    </submittedName>
</protein>
<reference evidence="2" key="1">
    <citation type="submission" date="2023-04" db="EMBL/GenBank/DDBJ databases">
        <title>Phytophthora fragariaefolia NBRC 109709.</title>
        <authorList>
            <person name="Ichikawa N."/>
            <person name="Sato H."/>
            <person name="Tonouchi N."/>
        </authorList>
    </citation>
    <scope>NUCLEOTIDE SEQUENCE</scope>
    <source>
        <strain evidence="2">NBRC 109709</strain>
    </source>
</reference>
<proteinExistence type="predicted"/>
<evidence type="ECO:0000313" key="2">
    <source>
        <dbReference type="EMBL" id="GMF53909.1"/>
    </source>
</evidence>
<dbReference type="Proteomes" id="UP001165121">
    <property type="component" value="Unassembled WGS sequence"/>
</dbReference>
<comment type="caution">
    <text evidence="2">The sequence shown here is derived from an EMBL/GenBank/DDBJ whole genome shotgun (WGS) entry which is preliminary data.</text>
</comment>
<name>A0A9W6Y6R1_9STRA</name>
<dbReference type="OrthoDB" id="129809at2759"/>
<keyword evidence="3" id="KW-1185">Reference proteome</keyword>
<dbReference type="AlphaFoldDB" id="A0A9W6Y6R1"/>
<feature type="compositionally biased region" description="Low complexity" evidence="1">
    <location>
        <begin position="83"/>
        <end position="92"/>
    </location>
</feature>
<dbReference type="EMBL" id="BSXT01003394">
    <property type="protein sequence ID" value="GMF53909.1"/>
    <property type="molecule type" value="Genomic_DNA"/>
</dbReference>
<evidence type="ECO:0000256" key="1">
    <source>
        <dbReference type="SAM" id="MobiDB-lite"/>
    </source>
</evidence>
<sequence>MEEAVVTNDLDEAQSRQGVAVARGQPRSVGADPAAPQHIAGKHEATDDGVASPRGAVDLSDQKRPRRQGNPAGGAPQTPMSFPSGGSLSSLPDTDYAHGTDVSL</sequence>
<evidence type="ECO:0000313" key="3">
    <source>
        <dbReference type="Proteomes" id="UP001165121"/>
    </source>
</evidence>
<gene>
    <name evidence="2" type="ORF">Pfra01_002237500</name>
</gene>
<feature type="region of interest" description="Disordered" evidence="1">
    <location>
        <begin position="1"/>
        <end position="104"/>
    </location>
</feature>
<organism evidence="2 3">
    <name type="scientific">Phytophthora fragariaefolia</name>
    <dbReference type="NCBI Taxonomy" id="1490495"/>
    <lineage>
        <taxon>Eukaryota</taxon>
        <taxon>Sar</taxon>
        <taxon>Stramenopiles</taxon>
        <taxon>Oomycota</taxon>
        <taxon>Peronosporomycetes</taxon>
        <taxon>Peronosporales</taxon>
        <taxon>Peronosporaceae</taxon>
        <taxon>Phytophthora</taxon>
    </lineage>
</organism>